<accession>A0ABU4WFR6</accession>
<reference evidence="2 3" key="1">
    <citation type="submission" date="2022-03" db="EMBL/GenBank/DDBJ databases">
        <title>Novel taxa within the pig intestine.</title>
        <authorList>
            <person name="Wylensek D."/>
            <person name="Bishof K."/>
            <person name="Afrizal A."/>
            <person name="Clavel T."/>
        </authorList>
    </citation>
    <scope>NUCLEOTIDE SEQUENCE [LARGE SCALE GENOMIC DNA]</scope>
    <source>
        <strain evidence="2 3">CLA-KB-P66</strain>
    </source>
</reference>
<dbReference type="NCBIfam" id="TIGR02597">
    <property type="entry name" value="TIGR02597 family protein"/>
    <property type="match status" value="1"/>
</dbReference>
<evidence type="ECO:0000256" key="1">
    <source>
        <dbReference type="SAM" id="SignalP"/>
    </source>
</evidence>
<evidence type="ECO:0000313" key="2">
    <source>
        <dbReference type="EMBL" id="MDX8415397.1"/>
    </source>
</evidence>
<dbReference type="EMBL" id="JALBUT010000004">
    <property type="protein sequence ID" value="MDX8415397.1"/>
    <property type="molecule type" value="Genomic_DNA"/>
</dbReference>
<organism evidence="2 3">
    <name type="scientific">Intestinicryptomonas porci</name>
    <dbReference type="NCBI Taxonomy" id="2926320"/>
    <lineage>
        <taxon>Bacteria</taxon>
        <taxon>Pseudomonadati</taxon>
        <taxon>Verrucomicrobiota</taxon>
        <taxon>Opitutia</taxon>
        <taxon>Opitutales</taxon>
        <taxon>Intestinicryptomonaceae</taxon>
        <taxon>Intestinicryptomonas</taxon>
    </lineage>
</organism>
<name>A0ABU4WFR6_9BACT</name>
<feature type="chain" id="PRO_5045175546" evidence="1">
    <location>
        <begin position="25"/>
        <end position="376"/>
    </location>
</feature>
<evidence type="ECO:0000313" key="3">
    <source>
        <dbReference type="Proteomes" id="UP001275932"/>
    </source>
</evidence>
<dbReference type="InterPro" id="IPR019837">
    <property type="entry name" value="CHP02597"/>
</dbReference>
<gene>
    <name evidence="2" type="ORF">MOX91_04285</name>
</gene>
<sequence length="376" mass="41037">MKLLLPIYNLTVICFALCANYVFASTVETPVLGFFSGEIPANSEAYIGITTTRAPVFEGVVESVNAGSSKIVAGGEPAWSANQFVFADGVQPEHYYLKITSGELEGAWFDISSNDAFSVAIEIGAGEIQKIAKGDSFQIIPHWTMATLFPDGGGFSKATKISATAGATMLYKYTSYGTDGLEYPIGVNSASMQRFYYRERGDINNWCDADKKDASNVLVEPNAVFVAVQPDNSCTYSYSGNIPMCATSFVLFTLDNGEGVQDQEIYIPLPSAVDFELNELTSTLIDSGAFTPSTSVASSPVDIIYAYENKSSGLNLTPDNSFFYRKRGATNKWLDKDKQDAQTYKLSVGTVLVFRKKATDEEFSIRCKFTPNYISK</sequence>
<proteinExistence type="predicted"/>
<keyword evidence="1" id="KW-0732">Signal</keyword>
<feature type="signal peptide" evidence="1">
    <location>
        <begin position="1"/>
        <end position="24"/>
    </location>
</feature>
<dbReference type="Proteomes" id="UP001275932">
    <property type="component" value="Unassembled WGS sequence"/>
</dbReference>
<dbReference type="RefSeq" id="WP_370396845.1">
    <property type="nucleotide sequence ID" value="NZ_JALBUT010000004.1"/>
</dbReference>
<protein>
    <submittedName>
        <fullName evidence="2">TIGR02597 family protein</fullName>
    </submittedName>
</protein>
<comment type="caution">
    <text evidence="2">The sequence shown here is derived from an EMBL/GenBank/DDBJ whole genome shotgun (WGS) entry which is preliminary data.</text>
</comment>
<keyword evidence="3" id="KW-1185">Reference proteome</keyword>